<dbReference type="Proteomes" id="UP000447355">
    <property type="component" value="Unassembled WGS sequence"/>
</dbReference>
<accession>A0A845GGY2</accession>
<organism evidence="1 2">
    <name type="scientific">Duganella vulcania</name>
    <dbReference type="NCBI Taxonomy" id="2692166"/>
    <lineage>
        <taxon>Bacteria</taxon>
        <taxon>Pseudomonadati</taxon>
        <taxon>Pseudomonadota</taxon>
        <taxon>Betaproteobacteria</taxon>
        <taxon>Burkholderiales</taxon>
        <taxon>Oxalobacteraceae</taxon>
        <taxon>Telluria group</taxon>
        <taxon>Duganella</taxon>
    </lineage>
</organism>
<proteinExistence type="predicted"/>
<dbReference type="EMBL" id="WWCX01000001">
    <property type="protein sequence ID" value="MYM92682.1"/>
    <property type="molecule type" value="Genomic_DNA"/>
</dbReference>
<dbReference type="RefSeq" id="WP_161081940.1">
    <property type="nucleotide sequence ID" value="NZ_WWCX01000001.1"/>
</dbReference>
<evidence type="ECO:0000313" key="1">
    <source>
        <dbReference type="EMBL" id="MYM92682.1"/>
    </source>
</evidence>
<reference evidence="1" key="1">
    <citation type="submission" date="2019-12" db="EMBL/GenBank/DDBJ databases">
        <title>Novel species isolated from a subtropical stream in China.</title>
        <authorList>
            <person name="Lu H."/>
        </authorList>
    </citation>
    <scope>NUCLEOTIDE SEQUENCE [LARGE SCALE GENOMIC DNA]</scope>
    <source>
        <strain evidence="1">FT81W</strain>
    </source>
</reference>
<dbReference type="AlphaFoldDB" id="A0A845GGY2"/>
<sequence length="78" mass="8641">MVEILQPLIDSGVPLTTFSVHLCGYIKRGLDHQNVRATSMADFVDPCRPMPCASYNGMRRLVGKIMRREGLGAPQAPR</sequence>
<comment type="caution">
    <text evidence="1">The sequence shown here is derived from an EMBL/GenBank/DDBJ whole genome shotgun (WGS) entry which is preliminary data.</text>
</comment>
<name>A0A845GGY2_9BURK</name>
<protein>
    <submittedName>
        <fullName evidence="1">Uncharacterized protein</fullName>
    </submittedName>
</protein>
<evidence type="ECO:0000313" key="2">
    <source>
        <dbReference type="Proteomes" id="UP000447355"/>
    </source>
</evidence>
<gene>
    <name evidence="1" type="ORF">GTP90_02265</name>
</gene>